<keyword evidence="6" id="KW-1185">Reference proteome</keyword>
<feature type="binding site" evidence="2">
    <location>
        <position position="242"/>
    </location>
    <ligand>
        <name>Zn(2+)</name>
        <dbReference type="ChEBI" id="CHEBI:29105"/>
        <note>catalytic</note>
    </ligand>
</feature>
<gene>
    <name evidence="5" type="ORF">PECUL_23A006353</name>
</gene>
<dbReference type="Proteomes" id="UP001295444">
    <property type="component" value="Chromosome 06"/>
</dbReference>
<dbReference type="InterPro" id="IPR001590">
    <property type="entry name" value="Peptidase_M12B"/>
</dbReference>
<keyword evidence="3" id="KW-1133">Transmembrane helix</keyword>
<keyword evidence="3" id="KW-0472">Membrane</keyword>
<dbReference type="EMBL" id="OW240917">
    <property type="protein sequence ID" value="CAH2299273.1"/>
    <property type="molecule type" value="Genomic_DNA"/>
</dbReference>
<dbReference type="InterPro" id="IPR034027">
    <property type="entry name" value="Reprolysin_adamalysin"/>
</dbReference>
<feature type="binding site" evidence="2">
    <location>
        <position position="232"/>
    </location>
    <ligand>
        <name>Zn(2+)</name>
        <dbReference type="ChEBI" id="CHEBI:29105"/>
        <note>catalytic</note>
    </ligand>
</feature>
<proteinExistence type="predicted"/>
<feature type="active site" evidence="2">
    <location>
        <position position="233"/>
    </location>
</feature>
<evidence type="ECO:0000313" key="6">
    <source>
        <dbReference type="Proteomes" id="UP001295444"/>
    </source>
</evidence>
<dbReference type="InterPro" id="IPR024079">
    <property type="entry name" value="MetalloPept_cat_dom_sf"/>
</dbReference>
<evidence type="ECO:0000256" key="1">
    <source>
        <dbReference type="ARBA" id="ARBA00023157"/>
    </source>
</evidence>
<dbReference type="CDD" id="cd04269">
    <property type="entry name" value="ZnMc_adamalysin_II_like"/>
    <property type="match status" value="1"/>
</dbReference>
<dbReference type="Pfam" id="PF01421">
    <property type="entry name" value="Reprolysin"/>
    <property type="match status" value="1"/>
</dbReference>
<reference evidence="5" key="1">
    <citation type="submission" date="2022-03" db="EMBL/GenBank/DDBJ databases">
        <authorList>
            <person name="Alioto T."/>
            <person name="Alioto T."/>
            <person name="Gomez Garrido J."/>
        </authorList>
    </citation>
    <scope>NUCLEOTIDE SEQUENCE</scope>
</reference>
<keyword evidence="2" id="KW-0862">Zinc</keyword>
<dbReference type="GO" id="GO:0046872">
    <property type="term" value="F:metal ion binding"/>
    <property type="evidence" value="ECO:0007669"/>
    <property type="project" value="UniProtKB-KW"/>
</dbReference>
<feature type="transmembrane region" description="Helical" evidence="3">
    <location>
        <begin position="314"/>
        <end position="334"/>
    </location>
</feature>
<organism evidence="5 6">
    <name type="scientific">Pelobates cultripes</name>
    <name type="common">Western spadefoot toad</name>
    <dbReference type="NCBI Taxonomy" id="61616"/>
    <lineage>
        <taxon>Eukaryota</taxon>
        <taxon>Metazoa</taxon>
        <taxon>Chordata</taxon>
        <taxon>Craniata</taxon>
        <taxon>Vertebrata</taxon>
        <taxon>Euteleostomi</taxon>
        <taxon>Amphibia</taxon>
        <taxon>Batrachia</taxon>
        <taxon>Anura</taxon>
        <taxon>Pelobatoidea</taxon>
        <taxon>Pelobatidae</taxon>
        <taxon>Pelobates</taxon>
    </lineage>
</organism>
<feature type="domain" description="Peptidase M12B" evidence="4">
    <location>
        <begin position="96"/>
        <end position="294"/>
    </location>
</feature>
<evidence type="ECO:0000256" key="3">
    <source>
        <dbReference type="SAM" id="Phobius"/>
    </source>
</evidence>
<keyword evidence="3" id="KW-0812">Transmembrane</keyword>
<dbReference type="AlphaFoldDB" id="A0AAD1SEM6"/>
<accession>A0AAD1SEM6</accession>
<dbReference type="FunFam" id="3.40.390.10:FF:000002">
    <property type="entry name" value="Disintegrin and metalloproteinase domain-containing protein 22"/>
    <property type="match status" value="1"/>
</dbReference>
<evidence type="ECO:0000256" key="2">
    <source>
        <dbReference type="PROSITE-ProRule" id="PRU00276"/>
    </source>
</evidence>
<dbReference type="SUPFAM" id="SSF55486">
    <property type="entry name" value="Metalloproteases ('zincins'), catalytic domain"/>
    <property type="match status" value="1"/>
</dbReference>
<sequence>MDFLQAFAARRMLYLGKRPVGVGFYCFPLSGRWDVGYRRNGPPGPLLLYREGGRTPRILCFSLHLSWPQWLYLSRTPNSFQKVIHKLYKKDVPDNYNIELFLVADKAEFQRHGENLDKTRQHLMTIAHHLNQIFLKISFQIFLVGIEIWTEENKANVSETASSTLLEVLEWRRQHLLPRKHHDNMQLISGKQFKNHALGEAFVAKMCTPDHSGGVIKDTGVSPKELAKYVAHEMGHNLGMDHDTDSCYCPAGSGKCLLSRRTGYNMNEDFSDCSFRFLCRFLEEKDVTCLMDRPETYIDEPIKRSHPYQILETVGMVSLGLCCLIFLLLFAIIWKKRFCRRTETKRNFTPVHPWNENQILSI</sequence>
<evidence type="ECO:0000259" key="4">
    <source>
        <dbReference type="PROSITE" id="PS50215"/>
    </source>
</evidence>
<keyword evidence="1" id="KW-1015">Disulfide bond</keyword>
<dbReference type="PROSITE" id="PS50215">
    <property type="entry name" value="ADAM_MEPRO"/>
    <property type="match status" value="1"/>
</dbReference>
<dbReference type="GO" id="GO:0006508">
    <property type="term" value="P:proteolysis"/>
    <property type="evidence" value="ECO:0007669"/>
    <property type="project" value="InterPro"/>
</dbReference>
<comment type="caution">
    <text evidence="2">Lacks conserved residue(s) required for the propagation of feature annotation.</text>
</comment>
<dbReference type="GO" id="GO:0004222">
    <property type="term" value="F:metalloendopeptidase activity"/>
    <property type="evidence" value="ECO:0007669"/>
    <property type="project" value="InterPro"/>
</dbReference>
<name>A0AAD1SEM6_PELCU</name>
<dbReference type="PANTHER" id="PTHR11905">
    <property type="entry name" value="ADAM A DISINTEGRIN AND METALLOPROTEASE DOMAIN"/>
    <property type="match status" value="1"/>
</dbReference>
<dbReference type="Gene3D" id="3.40.390.10">
    <property type="entry name" value="Collagenase (Catalytic Domain)"/>
    <property type="match status" value="1"/>
</dbReference>
<keyword evidence="2" id="KW-0479">Metal-binding</keyword>
<protein>
    <submittedName>
        <fullName evidence="5">Disintegrin and metallo ase domain-containing 12</fullName>
    </submittedName>
</protein>
<dbReference type="PANTHER" id="PTHR11905:SF258">
    <property type="entry name" value="PEPTIDASE M12B DOMAIN-CONTAINING PROTEIN"/>
    <property type="match status" value="1"/>
</dbReference>
<feature type="binding site" evidence="2">
    <location>
        <position position="236"/>
    </location>
    <ligand>
        <name>Zn(2+)</name>
        <dbReference type="ChEBI" id="CHEBI:29105"/>
        <note>catalytic</note>
    </ligand>
</feature>
<evidence type="ECO:0000313" key="5">
    <source>
        <dbReference type="EMBL" id="CAH2299273.1"/>
    </source>
</evidence>